<name>A0AAD4YVV4_PRUDU</name>
<sequence length="82" mass="9276">MEENDTWQRLTPFLRSTPSSMVLGIEEYSNISASLEVIDEDEVVELESDGIKIESNGDDEIAMDNRIDVKEKNTRAEGWNAV</sequence>
<dbReference type="EMBL" id="JAJFAZ020000006">
    <property type="protein sequence ID" value="KAI5323301.1"/>
    <property type="molecule type" value="Genomic_DNA"/>
</dbReference>
<comment type="caution">
    <text evidence="1">The sequence shown here is derived from an EMBL/GenBank/DDBJ whole genome shotgun (WGS) entry which is preliminary data.</text>
</comment>
<accession>A0AAD4YVV4</accession>
<dbReference type="Proteomes" id="UP001054821">
    <property type="component" value="Chromosome 6"/>
</dbReference>
<protein>
    <submittedName>
        <fullName evidence="1">Uncharacterized protein</fullName>
    </submittedName>
</protein>
<keyword evidence="2" id="KW-1185">Reference proteome</keyword>
<evidence type="ECO:0000313" key="2">
    <source>
        <dbReference type="Proteomes" id="UP001054821"/>
    </source>
</evidence>
<proteinExistence type="predicted"/>
<reference evidence="1 2" key="1">
    <citation type="journal article" date="2022" name="G3 (Bethesda)">
        <title>Whole-genome sequence and methylome profiling of the almond [Prunus dulcis (Mill.) D.A. Webb] cultivar 'Nonpareil'.</title>
        <authorList>
            <person name="D'Amico-Willman K.M."/>
            <person name="Ouma W.Z."/>
            <person name="Meulia T."/>
            <person name="Sideli G.M."/>
            <person name="Gradziel T.M."/>
            <person name="Fresnedo-Ramirez J."/>
        </authorList>
    </citation>
    <scope>NUCLEOTIDE SEQUENCE [LARGE SCALE GENOMIC DNA]</scope>
    <source>
        <strain evidence="1">Clone GOH B32 T37-40</strain>
    </source>
</reference>
<dbReference type="AlphaFoldDB" id="A0AAD4YVV4"/>
<organism evidence="1 2">
    <name type="scientific">Prunus dulcis</name>
    <name type="common">Almond</name>
    <name type="synonym">Amygdalus dulcis</name>
    <dbReference type="NCBI Taxonomy" id="3755"/>
    <lineage>
        <taxon>Eukaryota</taxon>
        <taxon>Viridiplantae</taxon>
        <taxon>Streptophyta</taxon>
        <taxon>Embryophyta</taxon>
        <taxon>Tracheophyta</taxon>
        <taxon>Spermatophyta</taxon>
        <taxon>Magnoliopsida</taxon>
        <taxon>eudicotyledons</taxon>
        <taxon>Gunneridae</taxon>
        <taxon>Pentapetalae</taxon>
        <taxon>rosids</taxon>
        <taxon>fabids</taxon>
        <taxon>Rosales</taxon>
        <taxon>Rosaceae</taxon>
        <taxon>Amygdaloideae</taxon>
        <taxon>Amygdaleae</taxon>
        <taxon>Prunus</taxon>
    </lineage>
</organism>
<gene>
    <name evidence="1" type="ORF">L3X38_032373</name>
</gene>
<evidence type="ECO:0000313" key="1">
    <source>
        <dbReference type="EMBL" id="KAI5323301.1"/>
    </source>
</evidence>